<feature type="compositionally biased region" description="Basic and acidic residues" evidence="1">
    <location>
        <begin position="225"/>
        <end position="252"/>
    </location>
</feature>
<name>A0A388M5W3_CHABU</name>
<evidence type="ECO:0000313" key="3">
    <source>
        <dbReference type="Proteomes" id="UP000265515"/>
    </source>
</evidence>
<proteinExistence type="predicted"/>
<keyword evidence="3" id="KW-1185">Reference proteome</keyword>
<sequence>MAPGGAEVEQVFSHEDRRVDVGAEGVEVDVADTEEPHRVPIHVQPISDEVHIGDMTRGDVEESGGHEAEGKGRVDLHTTSSTFETQVVAAYEEERADVVDPLPDTPTGRGGCTGIRDASTPAHTLVSLVYYGSPGSLEREEAESARIREERWAAHSDMHPPALATPCAQSVAQHPTPGNVVGRGYMSTSLAPSRQEVLQSHHHPWSSVRRVDGKLRREVIAAEARRREERQRAEREAQKRALAEREAEEARQAEGSSGGRPGIGTACRILGARRPGETRDLRIPAAPEPGVQSGAYTFREEALPMCVWQRRHDFLMEIEARMTAHQAETAALEGSALARVEEAAQNVDADIEEEPIDVARRREREKGAASSTRLATHGPQLAGRGGGRGADQL</sequence>
<feature type="region of interest" description="Disordered" evidence="1">
    <location>
        <begin position="225"/>
        <end position="266"/>
    </location>
</feature>
<accession>A0A388M5W3</accession>
<feature type="region of interest" description="Disordered" evidence="1">
    <location>
        <begin position="349"/>
        <end position="393"/>
    </location>
</feature>
<gene>
    <name evidence="2" type="ORF">CBR_g50064</name>
</gene>
<feature type="compositionally biased region" description="Basic and acidic residues" evidence="1">
    <location>
        <begin position="357"/>
        <end position="367"/>
    </location>
</feature>
<dbReference type="Gramene" id="GBG89974">
    <property type="protein sequence ID" value="GBG89974"/>
    <property type="gene ID" value="CBR_g50064"/>
</dbReference>
<feature type="region of interest" description="Disordered" evidence="1">
    <location>
        <begin position="1"/>
        <end position="20"/>
    </location>
</feature>
<comment type="caution">
    <text evidence="2">The sequence shown here is derived from an EMBL/GenBank/DDBJ whole genome shotgun (WGS) entry which is preliminary data.</text>
</comment>
<dbReference type="AlphaFoldDB" id="A0A388M5W3"/>
<dbReference type="EMBL" id="BFEA01000776">
    <property type="protein sequence ID" value="GBG89974.1"/>
    <property type="molecule type" value="Genomic_DNA"/>
</dbReference>
<organism evidence="2 3">
    <name type="scientific">Chara braunii</name>
    <name type="common">Braun's stonewort</name>
    <dbReference type="NCBI Taxonomy" id="69332"/>
    <lineage>
        <taxon>Eukaryota</taxon>
        <taxon>Viridiplantae</taxon>
        <taxon>Streptophyta</taxon>
        <taxon>Charophyceae</taxon>
        <taxon>Charales</taxon>
        <taxon>Characeae</taxon>
        <taxon>Chara</taxon>
    </lineage>
</organism>
<feature type="compositionally biased region" description="Gly residues" evidence="1">
    <location>
        <begin position="383"/>
        <end position="393"/>
    </location>
</feature>
<protein>
    <submittedName>
        <fullName evidence="2">Uncharacterized protein</fullName>
    </submittedName>
</protein>
<evidence type="ECO:0000313" key="2">
    <source>
        <dbReference type="EMBL" id="GBG89974.1"/>
    </source>
</evidence>
<dbReference type="Proteomes" id="UP000265515">
    <property type="component" value="Unassembled WGS sequence"/>
</dbReference>
<evidence type="ECO:0000256" key="1">
    <source>
        <dbReference type="SAM" id="MobiDB-lite"/>
    </source>
</evidence>
<reference evidence="2 3" key="1">
    <citation type="journal article" date="2018" name="Cell">
        <title>The Chara Genome: Secondary Complexity and Implications for Plant Terrestrialization.</title>
        <authorList>
            <person name="Nishiyama T."/>
            <person name="Sakayama H."/>
            <person name="Vries J.D."/>
            <person name="Buschmann H."/>
            <person name="Saint-Marcoux D."/>
            <person name="Ullrich K.K."/>
            <person name="Haas F.B."/>
            <person name="Vanderstraeten L."/>
            <person name="Becker D."/>
            <person name="Lang D."/>
            <person name="Vosolsobe S."/>
            <person name="Rombauts S."/>
            <person name="Wilhelmsson P.K.I."/>
            <person name="Janitza P."/>
            <person name="Kern R."/>
            <person name="Heyl A."/>
            <person name="Rumpler F."/>
            <person name="Villalobos L.I.A.C."/>
            <person name="Clay J.M."/>
            <person name="Skokan R."/>
            <person name="Toyoda A."/>
            <person name="Suzuki Y."/>
            <person name="Kagoshima H."/>
            <person name="Schijlen E."/>
            <person name="Tajeshwar N."/>
            <person name="Catarino B."/>
            <person name="Hetherington A.J."/>
            <person name="Saltykova A."/>
            <person name="Bonnot C."/>
            <person name="Breuninger H."/>
            <person name="Symeonidi A."/>
            <person name="Radhakrishnan G.V."/>
            <person name="Van Nieuwerburgh F."/>
            <person name="Deforce D."/>
            <person name="Chang C."/>
            <person name="Karol K.G."/>
            <person name="Hedrich R."/>
            <person name="Ulvskov P."/>
            <person name="Glockner G."/>
            <person name="Delwiche C.F."/>
            <person name="Petrasek J."/>
            <person name="Van de Peer Y."/>
            <person name="Friml J."/>
            <person name="Beilby M."/>
            <person name="Dolan L."/>
            <person name="Kohara Y."/>
            <person name="Sugano S."/>
            <person name="Fujiyama A."/>
            <person name="Delaux P.-M."/>
            <person name="Quint M."/>
            <person name="TheiBen G."/>
            <person name="Hagemann M."/>
            <person name="Harholt J."/>
            <person name="Dunand C."/>
            <person name="Zachgo S."/>
            <person name="Langdale J."/>
            <person name="Maumus F."/>
            <person name="Straeten D.V.D."/>
            <person name="Gould S.B."/>
            <person name="Rensing S.A."/>
        </authorList>
    </citation>
    <scope>NUCLEOTIDE SEQUENCE [LARGE SCALE GENOMIC DNA]</scope>
    <source>
        <strain evidence="2 3">S276</strain>
    </source>
</reference>